<keyword evidence="4" id="KW-0133">Cell shape</keyword>
<evidence type="ECO:0000313" key="10">
    <source>
        <dbReference type="Proteomes" id="UP000831786"/>
    </source>
</evidence>
<evidence type="ECO:0000256" key="4">
    <source>
        <dbReference type="ARBA" id="ARBA00022960"/>
    </source>
</evidence>
<evidence type="ECO:0000256" key="6">
    <source>
        <dbReference type="ARBA" id="ARBA00023316"/>
    </source>
</evidence>
<protein>
    <recommendedName>
        <fullName evidence="8">Peptidase S11 D-alanyl-D-alanine carboxypeptidase A N-terminal domain-containing protein</fullName>
    </recommendedName>
</protein>
<evidence type="ECO:0000256" key="1">
    <source>
        <dbReference type="ARBA" id="ARBA00007164"/>
    </source>
</evidence>
<keyword evidence="10" id="KW-1185">Reference proteome</keyword>
<dbReference type="InterPro" id="IPR018044">
    <property type="entry name" value="Peptidase_S11"/>
</dbReference>
<evidence type="ECO:0000313" key="9">
    <source>
        <dbReference type="EMBL" id="UOQ57418.1"/>
    </source>
</evidence>
<dbReference type="Pfam" id="PF00768">
    <property type="entry name" value="Peptidase_S11"/>
    <property type="match status" value="1"/>
</dbReference>
<keyword evidence="3" id="KW-0378">Hydrolase</keyword>
<keyword evidence="2" id="KW-0732">Signal</keyword>
<evidence type="ECO:0000256" key="7">
    <source>
        <dbReference type="RuleBase" id="RU004016"/>
    </source>
</evidence>
<dbReference type="InterPro" id="IPR012338">
    <property type="entry name" value="Beta-lactam/transpept-like"/>
</dbReference>
<organism evidence="9 10">
    <name type="scientific">Leucobacter allii</name>
    <dbReference type="NCBI Taxonomy" id="2932247"/>
    <lineage>
        <taxon>Bacteria</taxon>
        <taxon>Bacillati</taxon>
        <taxon>Actinomycetota</taxon>
        <taxon>Actinomycetes</taxon>
        <taxon>Micrococcales</taxon>
        <taxon>Microbacteriaceae</taxon>
        <taxon>Leucobacter</taxon>
    </lineage>
</organism>
<gene>
    <name evidence="9" type="ORF">MUN78_00815</name>
</gene>
<dbReference type="PRINTS" id="PR00725">
    <property type="entry name" value="DADACBPTASE1"/>
</dbReference>
<dbReference type="EMBL" id="CP095045">
    <property type="protein sequence ID" value="UOQ57418.1"/>
    <property type="molecule type" value="Genomic_DNA"/>
</dbReference>
<evidence type="ECO:0000256" key="5">
    <source>
        <dbReference type="ARBA" id="ARBA00022984"/>
    </source>
</evidence>
<evidence type="ECO:0000259" key="8">
    <source>
        <dbReference type="Pfam" id="PF00768"/>
    </source>
</evidence>
<reference evidence="9 10" key="1">
    <citation type="submission" date="2022-04" db="EMBL/GenBank/DDBJ databases">
        <title>Leucobacter sp. isolated from rhizosphere of garlic.</title>
        <authorList>
            <person name="Won M."/>
            <person name="Lee C.-M."/>
            <person name="Woen H.-Y."/>
            <person name="Kwon S.-W."/>
        </authorList>
    </citation>
    <scope>NUCLEOTIDE SEQUENCE [LARGE SCALE GENOMIC DNA]</scope>
    <source>
        <strain evidence="9 10">H21R-40</strain>
    </source>
</reference>
<sequence>MTDPDPSPSPRVSRRRGRRLAATLTALAALLVGGYAAACALAPLPAPALAVSGAAEQRIDADPAAVQAAVDAQPRPTAAGWLDGEEIWANSEEPAPIASISKLVTVLVALEAAPLEAGSEGPVHVWTAEDRERTEEYLAEDGVAYPIPVGTEVTTRQMLMLALIPSANDFAAAYAASVFGDTASFVAAVDDWAQRHGLDSLTLFEPTGMDERNAASPADVLRVARLALGDETVAEIVSMPEADLPWGIGTVESTNPLFGALPDIRGLKTGRTSIAGYNLASAQAGEASGRALVKLAVVLGRDTANARFADSVAVLAALDAAPQAIDVVAAGEEIGVATTVDGLRVPLVAAGAAEAVLIPGESATRTATLAELRIGDAGQRAGTVAVAAPSGDGDVPVVTTAEIAEPGFWWRVAHPARLFGG</sequence>
<dbReference type="InterPro" id="IPR001967">
    <property type="entry name" value="Peptidase_S11_N"/>
</dbReference>
<dbReference type="RefSeq" id="WP_244728150.1">
    <property type="nucleotide sequence ID" value="NZ_CP095045.1"/>
</dbReference>
<name>A0ABY4FMC4_9MICO</name>
<evidence type="ECO:0000256" key="3">
    <source>
        <dbReference type="ARBA" id="ARBA00022801"/>
    </source>
</evidence>
<dbReference type="InterPro" id="IPR006311">
    <property type="entry name" value="TAT_signal"/>
</dbReference>
<dbReference type="Gene3D" id="3.40.710.10">
    <property type="entry name" value="DD-peptidase/beta-lactamase superfamily"/>
    <property type="match status" value="1"/>
</dbReference>
<keyword evidence="6" id="KW-0961">Cell wall biogenesis/degradation</keyword>
<evidence type="ECO:0000256" key="2">
    <source>
        <dbReference type="ARBA" id="ARBA00022729"/>
    </source>
</evidence>
<comment type="similarity">
    <text evidence="1 7">Belongs to the peptidase S11 family.</text>
</comment>
<feature type="domain" description="Peptidase S11 D-alanyl-D-alanine carboxypeptidase A N-terminal" evidence="8">
    <location>
        <begin position="90"/>
        <end position="284"/>
    </location>
</feature>
<dbReference type="PROSITE" id="PS51318">
    <property type="entry name" value="TAT"/>
    <property type="match status" value="1"/>
</dbReference>
<accession>A0ABY4FMC4</accession>
<dbReference type="SUPFAM" id="SSF56601">
    <property type="entry name" value="beta-lactamase/transpeptidase-like"/>
    <property type="match status" value="1"/>
</dbReference>
<dbReference type="Proteomes" id="UP000831786">
    <property type="component" value="Chromosome"/>
</dbReference>
<keyword evidence="5" id="KW-0573">Peptidoglycan synthesis</keyword>
<proteinExistence type="inferred from homology"/>